<accession>A0A067JPQ8</accession>
<dbReference type="EMBL" id="KK914947">
    <property type="protein sequence ID" value="KDP25951.1"/>
    <property type="molecule type" value="Genomic_DNA"/>
</dbReference>
<reference evidence="1 2" key="1">
    <citation type="journal article" date="2014" name="PLoS ONE">
        <title>Global Analysis of Gene Expression Profiles in Physic Nut (Jatropha curcas L.) Seedlings Exposed to Salt Stress.</title>
        <authorList>
            <person name="Zhang L."/>
            <person name="Zhang C."/>
            <person name="Wu P."/>
            <person name="Chen Y."/>
            <person name="Li M."/>
            <person name="Jiang H."/>
            <person name="Wu G."/>
        </authorList>
    </citation>
    <scope>NUCLEOTIDE SEQUENCE [LARGE SCALE GENOMIC DNA]</scope>
    <source>
        <strain evidence="2">cv. GZQX0401</strain>
        <tissue evidence="1">Young leaves</tissue>
    </source>
</reference>
<protein>
    <submittedName>
        <fullName evidence="1">Uncharacterized protein</fullName>
    </submittedName>
</protein>
<sequence>MVSSDLSDEDFLESLGISLDEVNVTADADTHASVTGVYAQLRGCRSVPYPPPEDMRAGKQMTLTDAHIESFPHVEFILGEDYDEFCKMFLMQLIGSRFASSRPGQPTSSIQHFLPYS</sequence>
<keyword evidence="2" id="KW-1185">Reference proteome</keyword>
<organism evidence="1 2">
    <name type="scientific">Jatropha curcas</name>
    <name type="common">Barbados nut</name>
    <dbReference type="NCBI Taxonomy" id="180498"/>
    <lineage>
        <taxon>Eukaryota</taxon>
        <taxon>Viridiplantae</taxon>
        <taxon>Streptophyta</taxon>
        <taxon>Embryophyta</taxon>
        <taxon>Tracheophyta</taxon>
        <taxon>Spermatophyta</taxon>
        <taxon>Magnoliopsida</taxon>
        <taxon>eudicotyledons</taxon>
        <taxon>Gunneridae</taxon>
        <taxon>Pentapetalae</taxon>
        <taxon>rosids</taxon>
        <taxon>fabids</taxon>
        <taxon>Malpighiales</taxon>
        <taxon>Euphorbiaceae</taxon>
        <taxon>Crotonoideae</taxon>
        <taxon>Jatropheae</taxon>
        <taxon>Jatropha</taxon>
    </lineage>
</organism>
<evidence type="ECO:0000313" key="1">
    <source>
        <dbReference type="EMBL" id="KDP25951.1"/>
    </source>
</evidence>
<evidence type="ECO:0000313" key="2">
    <source>
        <dbReference type="Proteomes" id="UP000027138"/>
    </source>
</evidence>
<dbReference type="Proteomes" id="UP000027138">
    <property type="component" value="Unassembled WGS sequence"/>
</dbReference>
<proteinExistence type="predicted"/>
<dbReference type="OrthoDB" id="1704638at2759"/>
<name>A0A067JPQ8_JATCU</name>
<gene>
    <name evidence="1" type="ORF">JCGZ_23038</name>
</gene>
<dbReference type="AlphaFoldDB" id="A0A067JPQ8"/>